<evidence type="ECO:0008006" key="4">
    <source>
        <dbReference type="Google" id="ProtNLM"/>
    </source>
</evidence>
<reference evidence="2 3" key="1">
    <citation type="submission" date="2019-04" db="EMBL/GenBank/DDBJ databases">
        <title>Fungal friends and foes A comparative genomics study of 23 Aspergillus species from section Flavi.</title>
        <authorList>
            <consortium name="DOE Joint Genome Institute"/>
            <person name="Kjaerbolling I."/>
            <person name="Vesth T.C."/>
            <person name="Frisvad J.C."/>
            <person name="Nybo J.L."/>
            <person name="Theobald S."/>
            <person name="Kildgaard S."/>
            <person name="Petersen T.I."/>
            <person name="Kuo A."/>
            <person name="Sato A."/>
            <person name="Lyhne E.K."/>
            <person name="Kogle M.E."/>
            <person name="Wiebenga A."/>
            <person name="Kun R.S."/>
            <person name="Lubbers R.J."/>
            <person name="Makela M.R."/>
            <person name="Barry K."/>
            <person name="Chovatia M."/>
            <person name="Clum A."/>
            <person name="Daum C."/>
            <person name="Haridas S."/>
            <person name="He G."/>
            <person name="LaButti K."/>
            <person name="Lipzen A."/>
            <person name="Mondo S."/>
            <person name="Pangilinan J."/>
            <person name="Riley R."/>
            <person name="Salamov A."/>
            <person name="Simmons B.A."/>
            <person name="Magnuson J.K."/>
            <person name="Henrissat B."/>
            <person name="Mortensen U.H."/>
            <person name="Larsen T.O."/>
            <person name="De vries R.P."/>
            <person name="Grigoriev I.V."/>
            <person name="Machida M."/>
            <person name="Baker S.E."/>
            <person name="Andersen M.R."/>
        </authorList>
    </citation>
    <scope>NUCLEOTIDE SEQUENCE [LARGE SCALE GENOMIC DNA]</scope>
    <source>
        <strain evidence="2 3">CBS 126849</strain>
    </source>
</reference>
<keyword evidence="1" id="KW-0732">Signal</keyword>
<gene>
    <name evidence="2" type="ORF">BDV33DRAFT_198441</name>
</gene>
<dbReference type="Gene3D" id="2.60.40.770">
    <property type="match status" value="1"/>
</dbReference>
<sequence length="173" mass="18422">MKAGPTLILSTLLGLSQALQLTAESWSPCEGHRAVNIVDISPCDAEPCVLAQGKKYTVSMSGENGESAINDVHLNIDGYFAGWTSTRTPKVEDGLYELQASKGEGTKPHCNESTSAKAYEADALGSVMKQSHSAGAAECTVPSVISHFRAIQPKGDLQRLHQTLVPHFNATAR</sequence>
<evidence type="ECO:0000313" key="3">
    <source>
        <dbReference type="Proteomes" id="UP000326799"/>
    </source>
</evidence>
<keyword evidence="3" id="KW-1185">Reference proteome</keyword>
<evidence type="ECO:0000313" key="2">
    <source>
        <dbReference type="EMBL" id="KAB8225527.1"/>
    </source>
</evidence>
<organism evidence="2 3">
    <name type="scientific">Aspergillus novoparasiticus</name>
    <dbReference type="NCBI Taxonomy" id="986946"/>
    <lineage>
        <taxon>Eukaryota</taxon>
        <taxon>Fungi</taxon>
        <taxon>Dikarya</taxon>
        <taxon>Ascomycota</taxon>
        <taxon>Pezizomycotina</taxon>
        <taxon>Eurotiomycetes</taxon>
        <taxon>Eurotiomycetidae</taxon>
        <taxon>Eurotiales</taxon>
        <taxon>Aspergillaceae</taxon>
        <taxon>Aspergillus</taxon>
        <taxon>Aspergillus subgen. Circumdati</taxon>
    </lineage>
</organism>
<dbReference type="SUPFAM" id="SSF81296">
    <property type="entry name" value="E set domains"/>
    <property type="match status" value="1"/>
</dbReference>
<name>A0A5N6F7B8_9EURO</name>
<protein>
    <recommendedName>
        <fullName evidence="4">MD-2-related lipid-recognition domain-containing protein</fullName>
    </recommendedName>
</protein>
<dbReference type="Proteomes" id="UP000326799">
    <property type="component" value="Unassembled WGS sequence"/>
</dbReference>
<evidence type="ECO:0000256" key="1">
    <source>
        <dbReference type="SAM" id="SignalP"/>
    </source>
</evidence>
<dbReference type="EMBL" id="ML733394">
    <property type="protein sequence ID" value="KAB8225527.1"/>
    <property type="molecule type" value="Genomic_DNA"/>
</dbReference>
<proteinExistence type="predicted"/>
<dbReference type="AlphaFoldDB" id="A0A5N6F7B8"/>
<dbReference type="InterPro" id="IPR014756">
    <property type="entry name" value="Ig_E-set"/>
</dbReference>
<accession>A0A5N6F7B8</accession>
<feature type="signal peptide" evidence="1">
    <location>
        <begin position="1"/>
        <end position="18"/>
    </location>
</feature>
<feature type="chain" id="PRO_5024961993" description="MD-2-related lipid-recognition domain-containing protein" evidence="1">
    <location>
        <begin position="19"/>
        <end position="173"/>
    </location>
</feature>